<dbReference type="InterPro" id="IPR026579">
    <property type="entry name" value="FtsQ"/>
</dbReference>
<dbReference type="GO" id="GO:0090529">
    <property type="term" value="P:cell septum assembly"/>
    <property type="evidence" value="ECO:0007669"/>
    <property type="project" value="InterPro"/>
</dbReference>
<protein>
    <recommendedName>
        <fullName evidence="9">Cell division protein FtsQ</fullName>
    </recommendedName>
</protein>
<gene>
    <name evidence="9" type="primary">ftsQ</name>
    <name evidence="11" type="ORF">DD666_08695</name>
</gene>
<sequence>MITPSARITNFVANLVMLLAVVVMLGAGGYWLIHRPMFNLTRIVIEPMKGNKLEYVSPASIQQTIAGKLQGNFFTINLPESKRLFEQSPWVRHADITRVWPDGLLLKIEEQEPFAYWNERQMINTWGEVFTANQAELPEDADLPQFNGPSGSEMLVVQRYAELVRWLAPLNLGVDEITLSDRYAWRVELNDNTKLVLGRDPGADALNPHGGQGAVSFASTIERFVQAWPVLKEKVAGRQIAQVDLRYTKGFAITFEPAATTQSDSKEKK</sequence>
<reference evidence="11 12" key="1">
    <citation type="journal article" date="2018" name="Nat. Biotechnol.">
        <title>A standardized bacterial taxonomy based on genome phylogeny substantially revises the tree of life.</title>
        <authorList>
            <person name="Parks D.H."/>
            <person name="Chuvochina M."/>
            <person name="Waite D.W."/>
            <person name="Rinke C."/>
            <person name="Skarshewski A."/>
            <person name="Chaumeil P.A."/>
            <person name="Hugenholtz P."/>
        </authorList>
    </citation>
    <scope>NUCLEOTIDE SEQUENCE [LARGE SCALE GENOMIC DNA]</scope>
    <source>
        <strain evidence="11">UBA10707</strain>
    </source>
</reference>
<accession>A0A356LF81</accession>
<dbReference type="InterPro" id="IPR045335">
    <property type="entry name" value="FtsQ_C_sf"/>
</dbReference>
<comment type="subcellular location">
    <subcellularLocation>
        <location evidence="9">Cell inner membrane</location>
        <topology evidence="9">Single-pass type II membrane protein</topology>
    </subcellularLocation>
    <subcellularLocation>
        <location evidence="1">Membrane</location>
    </subcellularLocation>
    <text evidence="9">Localizes to the division septum.</text>
</comment>
<comment type="similarity">
    <text evidence="9">Belongs to the FtsQ/DivIB family. FtsQ subfamily.</text>
</comment>
<evidence type="ECO:0000256" key="2">
    <source>
        <dbReference type="ARBA" id="ARBA00022475"/>
    </source>
</evidence>
<dbReference type="Pfam" id="PF08478">
    <property type="entry name" value="POTRA_1"/>
    <property type="match status" value="1"/>
</dbReference>
<evidence type="ECO:0000256" key="7">
    <source>
        <dbReference type="ARBA" id="ARBA00023136"/>
    </source>
</evidence>
<evidence type="ECO:0000256" key="9">
    <source>
        <dbReference type="HAMAP-Rule" id="MF_00911"/>
    </source>
</evidence>
<proteinExistence type="inferred from homology"/>
<keyword evidence="7 9" id="KW-0472">Membrane</keyword>
<keyword evidence="6 9" id="KW-1133">Transmembrane helix</keyword>
<dbReference type="PANTHER" id="PTHR35851:SF1">
    <property type="entry name" value="CELL DIVISION PROTEIN FTSQ"/>
    <property type="match status" value="1"/>
</dbReference>
<dbReference type="InterPro" id="IPR013685">
    <property type="entry name" value="POTRA_FtsQ_type"/>
</dbReference>
<comment type="subunit">
    <text evidence="9">Part of a complex composed of FtsB, FtsL and FtsQ.</text>
</comment>
<dbReference type="GO" id="GO:0032153">
    <property type="term" value="C:cell division site"/>
    <property type="evidence" value="ECO:0007669"/>
    <property type="project" value="UniProtKB-UniRule"/>
</dbReference>
<feature type="transmembrane region" description="Helical" evidence="9">
    <location>
        <begin position="12"/>
        <end position="33"/>
    </location>
</feature>
<dbReference type="Proteomes" id="UP000264036">
    <property type="component" value="Unassembled WGS sequence"/>
</dbReference>
<evidence type="ECO:0000256" key="8">
    <source>
        <dbReference type="ARBA" id="ARBA00023306"/>
    </source>
</evidence>
<comment type="caution">
    <text evidence="11">The sequence shown here is derived from an EMBL/GenBank/DDBJ whole genome shotgun (WGS) entry which is preliminary data.</text>
</comment>
<evidence type="ECO:0000313" key="11">
    <source>
        <dbReference type="EMBL" id="HBP29479.1"/>
    </source>
</evidence>
<dbReference type="Gene3D" id="3.10.20.310">
    <property type="entry name" value="membrane protein fhac"/>
    <property type="match status" value="1"/>
</dbReference>
<evidence type="ECO:0000256" key="5">
    <source>
        <dbReference type="ARBA" id="ARBA00022692"/>
    </source>
</evidence>
<feature type="domain" description="POTRA" evidence="10">
    <location>
        <begin position="38"/>
        <end position="111"/>
    </location>
</feature>
<evidence type="ECO:0000259" key="10">
    <source>
        <dbReference type="PROSITE" id="PS51779"/>
    </source>
</evidence>
<dbReference type="GO" id="GO:0005886">
    <property type="term" value="C:plasma membrane"/>
    <property type="evidence" value="ECO:0007669"/>
    <property type="project" value="UniProtKB-SubCell"/>
</dbReference>
<dbReference type="Gene3D" id="3.40.50.11690">
    <property type="entry name" value="Cell division protein FtsQ/DivIB"/>
    <property type="match status" value="1"/>
</dbReference>
<dbReference type="PANTHER" id="PTHR35851">
    <property type="entry name" value="CELL DIVISION PROTEIN FTSQ"/>
    <property type="match status" value="1"/>
</dbReference>
<evidence type="ECO:0000256" key="6">
    <source>
        <dbReference type="ARBA" id="ARBA00022989"/>
    </source>
</evidence>
<evidence type="ECO:0000256" key="1">
    <source>
        <dbReference type="ARBA" id="ARBA00004370"/>
    </source>
</evidence>
<keyword evidence="4 9" id="KW-0132">Cell division</keyword>
<dbReference type="EMBL" id="DOEK01000023">
    <property type="protein sequence ID" value="HBP29479.1"/>
    <property type="molecule type" value="Genomic_DNA"/>
</dbReference>
<dbReference type="Pfam" id="PF03799">
    <property type="entry name" value="FtsQ_DivIB_C"/>
    <property type="match status" value="1"/>
</dbReference>
<keyword evidence="2 9" id="KW-1003">Cell membrane</keyword>
<keyword evidence="5 9" id="KW-0812">Transmembrane</keyword>
<evidence type="ECO:0000313" key="12">
    <source>
        <dbReference type="Proteomes" id="UP000264036"/>
    </source>
</evidence>
<comment type="function">
    <text evidence="9">Essential cell division protein. May link together the upstream cell division proteins, which are predominantly cytoplasmic, with the downstream cell division proteins, which are predominantly periplasmic. May control correct divisome assembly.</text>
</comment>
<name>A0A356LF81_9BURK</name>
<dbReference type="AlphaFoldDB" id="A0A356LF81"/>
<dbReference type="PROSITE" id="PS51779">
    <property type="entry name" value="POTRA"/>
    <property type="match status" value="1"/>
</dbReference>
<evidence type="ECO:0000256" key="3">
    <source>
        <dbReference type="ARBA" id="ARBA00022519"/>
    </source>
</evidence>
<keyword evidence="8 9" id="KW-0131">Cell cycle</keyword>
<dbReference type="GO" id="GO:0043093">
    <property type="term" value="P:FtsZ-dependent cytokinesis"/>
    <property type="evidence" value="ECO:0007669"/>
    <property type="project" value="UniProtKB-UniRule"/>
</dbReference>
<organism evidence="11 12">
    <name type="scientific">Advenella kashmirensis</name>
    <dbReference type="NCBI Taxonomy" id="310575"/>
    <lineage>
        <taxon>Bacteria</taxon>
        <taxon>Pseudomonadati</taxon>
        <taxon>Pseudomonadota</taxon>
        <taxon>Betaproteobacteria</taxon>
        <taxon>Burkholderiales</taxon>
        <taxon>Alcaligenaceae</taxon>
    </lineage>
</organism>
<dbReference type="HAMAP" id="MF_00911">
    <property type="entry name" value="FtsQ_subfam"/>
    <property type="match status" value="1"/>
</dbReference>
<dbReference type="InterPro" id="IPR005548">
    <property type="entry name" value="Cell_div_FtsQ/DivIB_C"/>
</dbReference>
<dbReference type="InterPro" id="IPR034746">
    <property type="entry name" value="POTRA"/>
</dbReference>
<evidence type="ECO:0000256" key="4">
    <source>
        <dbReference type="ARBA" id="ARBA00022618"/>
    </source>
</evidence>
<keyword evidence="3 9" id="KW-0997">Cell inner membrane</keyword>